<dbReference type="Proteomes" id="UP001500067">
    <property type="component" value="Unassembled WGS sequence"/>
</dbReference>
<evidence type="ECO:0000259" key="1">
    <source>
        <dbReference type="Pfam" id="PF01522"/>
    </source>
</evidence>
<comment type="caution">
    <text evidence="2">The sequence shown here is derived from an EMBL/GenBank/DDBJ whole genome shotgun (WGS) entry which is preliminary data.</text>
</comment>
<organism evidence="2 3">
    <name type="scientific">Nemorincola caseinilytica</name>
    <dbReference type="NCBI Taxonomy" id="2054315"/>
    <lineage>
        <taxon>Bacteria</taxon>
        <taxon>Pseudomonadati</taxon>
        <taxon>Bacteroidota</taxon>
        <taxon>Chitinophagia</taxon>
        <taxon>Chitinophagales</taxon>
        <taxon>Chitinophagaceae</taxon>
        <taxon>Nemorincola</taxon>
    </lineage>
</organism>
<dbReference type="InterPro" id="IPR002509">
    <property type="entry name" value="NODB_dom"/>
</dbReference>
<evidence type="ECO:0000313" key="3">
    <source>
        <dbReference type="Proteomes" id="UP001500067"/>
    </source>
</evidence>
<dbReference type="CDD" id="cd03143">
    <property type="entry name" value="A4_beta-galactosidase_middle_domain"/>
    <property type="match status" value="1"/>
</dbReference>
<name>A0ABP8NKR6_9BACT</name>
<dbReference type="EMBL" id="BAABFA010000015">
    <property type="protein sequence ID" value="GAA4467171.1"/>
    <property type="molecule type" value="Genomic_DNA"/>
</dbReference>
<keyword evidence="3" id="KW-1185">Reference proteome</keyword>
<dbReference type="Gene3D" id="3.20.20.370">
    <property type="entry name" value="Glycoside hydrolase/deacetylase"/>
    <property type="match status" value="1"/>
</dbReference>
<sequence>MVGSIYLCKRLLTKPDKNEFHVPEKNMFVFPGLMGPSSPSVLPERQMASWGKYHVDNRSALAVLLTDTLSHWIGIAHGLKGIGVPFTITTDVAEAVKHKVVLVYPLISGKVLNREQLQAIAAIPRNGGTLIATNVYGGGLNAVFGYEEIAESNNRSRLKLQMNDKIPQFNDIFSDVIDAEIIVAGTAKEDAIATMGYTKAETPLVAYDDGTACMTYRDYGSGKAYALGLDIGNYFRRNMNGRGFDPNRAYVNNYEAGVDILLRMLKEIYTTGNPDAVTIWPVPFNRPFSMMMTHDVDYTKSIVNAATYAAMEKQFRIKATYFIQTKYIKDWNDDIFFNENNIKYLQQIHRAGMEIASHSVAHSKVFSKFPMGTGNESYPDYRPFVFDREHTYNGSILGELRVSKFLLERNTDSGIVRSFRPGHLQYPFGISQALMATGYRNSSSITAGNAQTALPFMLTYNRDLETETDIVEFPVAVEDELGLPMLERVDSTFLLAKKLSKYGGALNILIHTDICGQKMEYEKRVLTQLRDTAWTTTIGEYGNWWRQRNKIKVSVDRVAGQPVVSIDNGGEKVQGITIHVPAGWQLHDNAGNVHQTANAIVIDELSSPMILNFREKR</sequence>
<dbReference type="SUPFAM" id="SSF88713">
    <property type="entry name" value="Glycoside hydrolase/deacetylase"/>
    <property type="match status" value="1"/>
</dbReference>
<reference evidence="3" key="1">
    <citation type="journal article" date="2019" name="Int. J. Syst. Evol. Microbiol.">
        <title>The Global Catalogue of Microorganisms (GCM) 10K type strain sequencing project: providing services to taxonomists for standard genome sequencing and annotation.</title>
        <authorList>
            <consortium name="The Broad Institute Genomics Platform"/>
            <consortium name="The Broad Institute Genome Sequencing Center for Infectious Disease"/>
            <person name="Wu L."/>
            <person name="Ma J."/>
        </authorList>
    </citation>
    <scope>NUCLEOTIDE SEQUENCE [LARGE SCALE GENOMIC DNA]</scope>
    <source>
        <strain evidence="3">JCM 32105</strain>
    </source>
</reference>
<dbReference type="Gene3D" id="3.40.50.880">
    <property type="match status" value="1"/>
</dbReference>
<protein>
    <recommendedName>
        <fullName evidence="1">NodB homology domain-containing protein</fullName>
    </recommendedName>
</protein>
<dbReference type="InterPro" id="IPR029062">
    <property type="entry name" value="Class_I_gatase-like"/>
</dbReference>
<feature type="domain" description="NodB homology" evidence="1">
    <location>
        <begin position="291"/>
        <end position="440"/>
    </location>
</feature>
<gene>
    <name evidence="2" type="ORF">GCM10023093_22540</name>
</gene>
<accession>A0ABP8NKR6</accession>
<dbReference type="InterPro" id="IPR011330">
    <property type="entry name" value="Glyco_hydro/deAcase_b/a-brl"/>
</dbReference>
<evidence type="ECO:0000313" key="2">
    <source>
        <dbReference type="EMBL" id="GAA4467171.1"/>
    </source>
</evidence>
<proteinExistence type="predicted"/>
<dbReference type="Pfam" id="PF01522">
    <property type="entry name" value="Polysacc_deac_1"/>
    <property type="match status" value="1"/>
</dbReference>